<name>A0ABR1Q3K5_9PEZI</name>
<comment type="caution">
    <text evidence="14">The sequence shown here is derived from an EMBL/GenBank/DDBJ whole genome shotgun (WGS) entry which is preliminary data.</text>
</comment>
<dbReference type="SUPFAM" id="SSF50129">
    <property type="entry name" value="GroES-like"/>
    <property type="match status" value="1"/>
</dbReference>
<dbReference type="EC" id="1.3.1.104" evidence="11"/>
<comment type="similarity">
    <text evidence="2">Belongs to the zinc-containing alcohol dehydrogenase family. Quinone oxidoreductase subfamily.</text>
</comment>
<comment type="subcellular location">
    <subcellularLocation>
        <location evidence="1">Mitochondrion</location>
    </subcellularLocation>
</comment>
<evidence type="ECO:0000256" key="11">
    <source>
        <dbReference type="ARBA" id="ARBA00038963"/>
    </source>
</evidence>
<proteinExistence type="inferred from homology"/>
<dbReference type="RefSeq" id="XP_066696622.1">
    <property type="nucleotide sequence ID" value="XM_066847131.1"/>
</dbReference>
<evidence type="ECO:0000256" key="1">
    <source>
        <dbReference type="ARBA" id="ARBA00004173"/>
    </source>
</evidence>
<evidence type="ECO:0000256" key="10">
    <source>
        <dbReference type="ARBA" id="ARBA00023160"/>
    </source>
</evidence>
<dbReference type="InterPro" id="IPR036291">
    <property type="entry name" value="NAD(P)-bd_dom_sf"/>
</dbReference>
<dbReference type="EMBL" id="JAQQWE010000007">
    <property type="protein sequence ID" value="KAK7946588.1"/>
    <property type="molecule type" value="Genomic_DNA"/>
</dbReference>
<accession>A0ABR1Q3K5</accession>
<evidence type="ECO:0000256" key="9">
    <source>
        <dbReference type="ARBA" id="ARBA00023128"/>
    </source>
</evidence>
<protein>
    <recommendedName>
        <fullName evidence="11">enoyl-[acyl-carrier-protein] reductase</fullName>
        <ecNumber evidence="11">1.3.1.104</ecNumber>
    </recommendedName>
</protein>
<keyword evidence="7" id="KW-0560">Oxidoreductase</keyword>
<keyword evidence="4" id="KW-0276">Fatty acid metabolism</keyword>
<keyword evidence="5" id="KW-0521">NADP</keyword>
<evidence type="ECO:0000256" key="3">
    <source>
        <dbReference type="ARBA" id="ARBA00022516"/>
    </source>
</evidence>
<keyword evidence="15" id="KW-1185">Reference proteome</keyword>
<reference evidence="14 15" key="1">
    <citation type="submission" date="2023-01" db="EMBL/GenBank/DDBJ databases">
        <title>Analysis of 21 Apiospora genomes using comparative genomics revels a genus with tremendous synthesis potential of carbohydrate active enzymes and secondary metabolites.</title>
        <authorList>
            <person name="Sorensen T."/>
        </authorList>
    </citation>
    <scope>NUCLEOTIDE SEQUENCE [LARGE SCALE GENOMIC DNA]</scope>
    <source>
        <strain evidence="14 15">CBS 24483</strain>
    </source>
</reference>
<dbReference type="InterPro" id="IPR011032">
    <property type="entry name" value="GroES-like_sf"/>
</dbReference>
<evidence type="ECO:0000256" key="2">
    <source>
        <dbReference type="ARBA" id="ARBA00010371"/>
    </source>
</evidence>
<evidence type="ECO:0000256" key="12">
    <source>
        <dbReference type="ARBA" id="ARBA00048843"/>
    </source>
</evidence>
<keyword evidence="3" id="KW-0444">Lipid biosynthesis</keyword>
<organism evidence="14 15">
    <name type="scientific">Apiospora aurea</name>
    <dbReference type="NCBI Taxonomy" id="335848"/>
    <lineage>
        <taxon>Eukaryota</taxon>
        <taxon>Fungi</taxon>
        <taxon>Dikarya</taxon>
        <taxon>Ascomycota</taxon>
        <taxon>Pezizomycotina</taxon>
        <taxon>Sordariomycetes</taxon>
        <taxon>Xylariomycetidae</taxon>
        <taxon>Amphisphaeriales</taxon>
        <taxon>Apiosporaceae</taxon>
        <taxon>Apiospora</taxon>
    </lineage>
</organism>
<keyword evidence="8" id="KW-0443">Lipid metabolism</keyword>
<comment type="catalytic activity">
    <reaction evidence="12">
        <text>a 2,3-saturated acyl-[ACP] + NADP(+) = a (2E)-enoyl-[ACP] + NADPH + H(+)</text>
        <dbReference type="Rhea" id="RHEA:22564"/>
        <dbReference type="Rhea" id="RHEA-COMP:9925"/>
        <dbReference type="Rhea" id="RHEA-COMP:9926"/>
        <dbReference type="ChEBI" id="CHEBI:15378"/>
        <dbReference type="ChEBI" id="CHEBI:57783"/>
        <dbReference type="ChEBI" id="CHEBI:58349"/>
        <dbReference type="ChEBI" id="CHEBI:78784"/>
        <dbReference type="ChEBI" id="CHEBI:78785"/>
        <dbReference type="EC" id="1.3.1.104"/>
    </reaction>
</comment>
<evidence type="ECO:0000256" key="6">
    <source>
        <dbReference type="ARBA" id="ARBA00022946"/>
    </source>
</evidence>
<evidence type="ECO:0000256" key="7">
    <source>
        <dbReference type="ARBA" id="ARBA00023002"/>
    </source>
</evidence>
<evidence type="ECO:0000259" key="13">
    <source>
        <dbReference type="SMART" id="SM00829"/>
    </source>
</evidence>
<evidence type="ECO:0000256" key="8">
    <source>
        <dbReference type="ARBA" id="ARBA00023098"/>
    </source>
</evidence>
<dbReference type="InterPro" id="IPR013149">
    <property type="entry name" value="ADH-like_C"/>
</dbReference>
<sequence length="436" mass="47091">MRPQAARTVAALPRCLARPSTSNLAATTTLGQVRHKSGPYSYTQAKSLVFTKFGEPSDVLKLHTHSISPSLPSSSVLLRALAAPINPADVNTIQGTYGVKPSFSPLIGTTEPSVIPGNEGVFEVLSAAGNLKKGDWVIPAKTGFGTWRTHAVAPIDGVLPVDKEGLTPTQAGTVAVNPCSAYRMLRDYAQPALREGDWFVQNGANSGVGRAAIQLAKLWGYRSINVVRVRDTPEATEQLKTELKELGATHVVTDEEFQSREFKDQLKQWLGGSGGDSIRLGMNCVGGKSAQAMAKTLGVGGTMVTYGGMSRQPVALPTGLLIFKDIRFVGFWLSRWADGDAAGKKQTVNEILGLIREGKFRDTPVVGIDWSWDTEEATLRDAVQGTLQGFRKGKGGLCLRRDVDVYLYRSWGFTYAGWVLLEEAGSALFHKHQVGF</sequence>
<evidence type="ECO:0000256" key="4">
    <source>
        <dbReference type="ARBA" id="ARBA00022832"/>
    </source>
</evidence>
<dbReference type="Gene3D" id="3.90.180.10">
    <property type="entry name" value="Medium-chain alcohol dehydrogenases, catalytic domain"/>
    <property type="match status" value="1"/>
</dbReference>
<keyword evidence="9" id="KW-0496">Mitochondrion</keyword>
<dbReference type="SUPFAM" id="SSF51735">
    <property type="entry name" value="NAD(P)-binding Rossmann-fold domains"/>
    <property type="match status" value="1"/>
</dbReference>
<dbReference type="InterPro" id="IPR051034">
    <property type="entry name" value="Mito_Enoyl-ACP_Reductase"/>
</dbReference>
<dbReference type="GeneID" id="92080193"/>
<dbReference type="PANTHER" id="PTHR43981:SF2">
    <property type="entry name" value="ENOYL-[ACYL-CARRIER-PROTEIN] REDUCTASE, MITOCHONDRIAL"/>
    <property type="match status" value="1"/>
</dbReference>
<dbReference type="CDD" id="cd08290">
    <property type="entry name" value="ETR"/>
    <property type="match status" value="1"/>
</dbReference>
<dbReference type="Pfam" id="PF00107">
    <property type="entry name" value="ADH_zinc_N"/>
    <property type="match status" value="1"/>
</dbReference>
<dbReference type="SMART" id="SM00829">
    <property type="entry name" value="PKS_ER"/>
    <property type="match status" value="1"/>
</dbReference>
<dbReference type="Gene3D" id="3.40.50.720">
    <property type="entry name" value="NAD(P)-binding Rossmann-like Domain"/>
    <property type="match status" value="1"/>
</dbReference>
<keyword evidence="6" id="KW-0809">Transit peptide</keyword>
<gene>
    <name evidence="14" type="ORF">PG986_010909</name>
</gene>
<evidence type="ECO:0000313" key="15">
    <source>
        <dbReference type="Proteomes" id="UP001391051"/>
    </source>
</evidence>
<dbReference type="InterPro" id="IPR020843">
    <property type="entry name" value="ER"/>
</dbReference>
<keyword evidence="10" id="KW-0275">Fatty acid biosynthesis</keyword>
<evidence type="ECO:0000256" key="5">
    <source>
        <dbReference type="ARBA" id="ARBA00022857"/>
    </source>
</evidence>
<evidence type="ECO:0000313" key="14">
    <source>
        <dbReference type="EMBL" id="KAK7946588.1"/>
    </source>
</evidence>
<feature type="domain" description="Enoyl reductase (ER)" evidence="13">
    <location>
        <begin position="57"/>
        <end position="397"/>
    </location>
</feature>
<dbReference type="PANTHER" id="PTHR43981">
    <property type="entry name" value="ENOYL-[ACYL-CARRIER-PROTEIN] REDUCTASE, MITOCHONDRIAL"/>
    <property type="match status" value="1"/>
</dbReference>
<dbReference type="Proteomes" id="UP001391051">
    <property type="component" value="Unassembled WGS sequence"/>
</dbReference>